<evidence type="ECO:0000259" key="2">
    <source>
        <dbReference type="Pfam" id="PF13439"/>
    </source>
</evidence>
<feature type="domain" description="Glycosyl transferase family 1" evidence="1">
    <location>
        <begin position="183"/>
        <end position="307"/>
    </location>
</feature>
<dbReference type="CDD" id="cd03802">
    <property type="entry name" value="GT4_AviGT4-like"/>
    <property type="match status" value="1"/>
</dbReference>
<dbReference type="PANTHER" id="PTHR12526">
    <property type="entry name" value="GLYCOSYLTRANSFERASE"/>
    <property type="match status" value="1"/>
</dbReference>
<reference evidence="4" key="1">
    <citation type="submission" date="2017-09" db="EMBL/GenBank/DDBJ databases">
        <title>Depth-based differentiation of microbial function through sediment-hosted aquifers and enrichment of novel symbionts in the deep terrestrial subsurface.</title>
        <authorList>
            <person name="Probst A.J."/>
            <person name="Ladd B."/>
            <person name="Jarett J.K."/>
            <person name="Geller-Mcgrath D.E."/>
            <person name="Sieber C.M.K."/>
            <person name="Emerson J.B."/>
            <person name="Anantharaman K."/>
            <person name="Thomas B.C."/>
            <person name="Malmstrom R."/>
            <person name="Stieglmeier M."/>
            <person name="Klingl A."/>
            <person name="Woyke T."/>
            <person name="Ryan C.M."/>
            <person name="Banfield J.F."/>
        </authorList>
    </citation>
    <scope>NUCLEOTIDE SEQUENCE [LARGE SCALE GENOMIC DNA]</scope>
</reference>
<evidence type="ECO:0000313" key="4">
    <source>
        <dbReference type="Proteomes" id="UP000228711"/>
    </source>
</evidence>
<name>A0A2H0YUH5_9BACT</name>
<dbReference type="SUPFAM" id="SSF53756">
    <property type="entry name" value="UDP-Glycosyltransferase/glycogen phosphorylase"/>
    <property type="match status" value="1"/>
</dbReference>
<dbReference type="Proteomes" id="UP000228711">
    <property type="component" value="Unassembled WGS sequence"/>
</dbReference>
<gene>
    <name evidence="3" type="ORF">COT25_00380</name>
</gene>
<evidence type="ECO:0008006" key="5">
    <source>
        <dbReference type="Google" id="ProtNLM"/>
    </source>
</evidence>
<dbReference type="InterPro" id="IPR028098">
    <property type="entry name" value="Glyco_trans_4-like_N"/>
</dbReference>
<dbReference type="AlphaFoldDB" id="A0A2H0YUH5"/>
<proteinExistence type="predicted"/>
<protein>
    <recommendedName>
        <fullName evidence="5">Glycosyltransferase family 4 protein</fullName>
    </recommendedName>
</protein>
<dbReference type="EMBL" id="PEXV01000011">
    <property type="protein sequence ID" value="PIS41949.1"/>
    <property type="molecule type" value="Genomic_DNA"/>
</dbReference>
<evidence type="ECO:0000259" key="1">
    <source>
        <dbReference type="Pfam" id="PF00534"/>
    </source>
</evidence>
<dbReference type="GO" id="GO:0016757">
    <property type="term" value="F:glycosyltransferase activity"/>
    <property type="evidence" value="ECO:0007669"/>
    <property type="project" value="InterPro"/>
</dbReference>
<dbReference type="Pfam" id="PF13439">
    <property type="entry name" value="Glyco_transf_4"/>
    <property type="match status" value="1"/>
</dbReference>
<accession>A0A2H0YUH5</accession>
<feature type="domain" description="Glycosyltransferase subfamily 4-like N-terminal" evidence="2">
    <location>
        <begin position="26"/>
        <end position="177"/>
    </location>
</feature>
<organism evidence="3 4">
    <name type="scientific">Candidatus Kerfeldbacteria bacterium CG08_land_8_20_14_0_20_42_7</name>
    <dbReference type="NCBI Taxonomy" id="2014245"/>
    <lineage>
        <taxon>Bacteria</taxon>
        <taxon>Candidatus Kerfeldiibacteriota</taxon>
    </lineage>
</organism>
<dbReference type="PANTHER" id="PTHR12526:SF595">
    <property type="entry name" value="BLL5217 PROTEIN"/>
    <property type="match status" value="1"/>
</dbReference>
<dbReference type="Gene3D" id="3.40.50.2000">
    <property type="entry name" value="Glycogen Phosphorylase B"/>
    <property type="match status" value="2"/>
</dbReference>
<sequence length="353" mass="40200">MRIGVFCTNEYTTPPPKGIIYAPLVVAQQVADGLTERGHDVTVYAPRGSRMKSKIITSELRPLYNEPKLKEFNAINLERGVASYENIALSDLFRHAQKGKYDILHIHPSIRAVFYAPLVKIPVVFTLHDPLLPGKSFFYNKVRAKNIHYVSISNAQRRPAPKLPWTSTIYNGVDLRRFPFQKTHGKHLVIVGRMKVEKGIYEAILAARKTRTPLKIAGGPAQGPYWERKIKPYLSNTIKHVGMLPYSKIPKFISEARGFLFPIKWEEPFGLVMIESMATGTPVIAFNRGSVSEIMKNNKTGFIVNNFNGMVRAIGKLDDIDRRICRDHVEKNFSIEKMINGYEDTFKKLTRKK</sequence>
<comment type="caution">
    <text evidence="3">The sequence shown here is derived from an EMBL/GenBank/DDBJ whole genome shotgun (WGS) entry which is preliminary data.</text>
</comment>
<evidence type="ECO:0000313" key="3">
    <source>
        <dbReference type="EMBL" id="PIS41949.1"/>
    </source>
</evidence>
<dbReference type="Pfam" id="PF00534">
    <property type="entry name" value="Glycos_transf_1"/>
    <property type="match status" value="1"/>
</dbReference>
<dbReference type="InterPro" id="IPR001296">
    <property type="entry name" value="Glyco_trans_1"/>
</dbReference>